<keyword evidence="2" id="KW-1185">Reference proteome</keyword>
<evidence type="ECO:0000313" key="2">
    <source>
        <dbReference type="Proteomes" id="UP001162992"/>
    </source>
</evidence>
<organism evidence="1 2">
    <name type="scientific">Diphasiastrum complanatum</name>
    <name type="common">Issler's clubmoss</name>
    <name type="synonym">Lycopodium complanatum</name>
    <dbReference type="NCBI Taxonomy" id="34168"/>
    <lineage>
        <taxon>Eukaryota</taxon>
        <taxon>Viridiplantae</taxon>
        <taxon>Streptophyta</taxon>
        <taxon>Embryophyta</taxon>
        <taxon>Tracheophyta</taxon>
        <taxon>Lycopodiopsida</taxon>
        <taxon>Lycopodiales</taxon>
        <taxon>Lycopodiaceae</taxon>
        <taxon>Lycopodioideae</taxon>
        <taxon>Diphasiastrum</taxon>
    </lineage>
</organism>
<dbReference type="EMBL" id="CM055093">
    <property type="protein sequence ID" value="KAJ7567250.1"/>
    <property type="molecule type" value="Genomic_DNA"/>
</dbReference>
<accession>A0ACC2ELJ3</accession>
<name>A0ACC2ELJ3_DIPCM</name>
<sequence length="249" mass="28693">MAERISKEIADTRGIHALQTATEKAPVTLERPVDSLFDLKNIPKPHVSRALVAVDNEHPFGSPGHHHNGLTVLQQHVAFFDRNQDGIVYPWETYAGFRAIGCNPLVSFLSMLFINVSFSYPTLDTWIPDPLLPIYIRNIHKTKHASDTNVFDPEGRFSPARFEEIFSKFARTDPQYLTFDELLEMTEALRNAFDPFGWIANKLEWGFTYWLVKNEKGMAPKDAIRGVYDGSFFEWLEKQLIENRNTRYV</sequence>
<comment type="caution">
    <text evidence="1">The sequence shown here is derived from an EMBL/GenBank/DDBJ whole genome shotgun (WGS) entry which is preliminary data.</text>
</comment>
<proteinExistence type="predicted"/>
<protein>
    <submittedName>
        <fullName evidence="1">Uncharacterized protein</fullName>
    </submittedName>
</protein>
<dbReference type="Proteomes" id="UP001162992">
    <property type="component" value="Chromosome 2"/>
</dbReference>
<evidence type="ECO:0000313" key="1">
    <source>
        <dbReference type="EMBL" id="KAJ7567250.1"/>
    </source>
</evidence>
<reference evidence="2" key="1">
    <citation type="journal article" date="2024" name="Proc. Natl. Acad. Sci. U.S.A.">
        <title>Extraordinary preservation of gene collinearity over three hundred million years revealed in homosporous lycophytes.</title>
        <authorList>
            <person name="Li C."/>
            <person name="Wickell D."/>
            <person name="Kuo L.Y."/>
            <person name="Chen X."/>
            <person name="Nie B."/>
            <person name="Liao X."/>
            <person name="Peng D."/>
            <person name="Ji J."/>
            <person name="Jenkins J."/>
            <person name="Williams M."/>
            <person name="Shu S."/>
            <person name="Plott C."/>
            <person name="Barry K."/>
            <person name="Rajasekar S."/>
            <person name="Grimwood J."/>
            <person name="Han X."/>
            <person name="Sun S."/>
            <person name="Hou Z."/>
            <person name="He W."/>
            <person name="Dai G."/>
            <person name="Sun C."/>
            <person name="Schmutz J."/>
            <person name="Leebens-Mack J.H."/>
            <person name="Li F.W."/>
            <person name="Wang L."/>
        </authorList>
    </citation>
    <scope>NUCLEOTIDE SEQUENCE [LARGE SCALE GENOMIC DNA]</scope>
    <source>
        <strain evidence="2">cv. PW_Plant_1</strain>
    </source>
</reference>
<gene>
    <name evidence="1" type="ORF">O6H91_02G138900</name>
</gene>